<keyword evidence="3" id="KW-1185">Reference proteome</keyword>
<name>A0A9Q1QQL9_9CARY</name>
<dbReference type="Proteomes" id="UP001153076">
    <property type="component" value="Unassembled WGS sequence"/>
</dbReference>
<organism evidence="2 3">
    <name type="scientific">Carnegiea gigantea</name>
    <dbReference type="NCBI Taxonomy" id="171969"/>
    <lineage>
        <taxon>Eukaryota</taxon>
        <taxon>Viridiplantae</taxon>
        <taxon>Streptophyta</taxon>
        <taxon>Embryophyta</taxon>
        <taxon>Tracheophyta</taxon>
        <taxon>Spermatophyta</taxon>
        <taxon>Magnoliopsida</taxon>
        <taxon>eudicotyledons</taxon>
        <taxon>Gunneridae</taxon>
        <taxon>Pentapetalae</taxon>
        <taxon>Caryophyllales</taxon>
        <taxon>Cactineae</taxon>
        <taxon>Cactaceae</taxon>
        <taxon>Cactoideae</taxon>
        <taxon>Echinocereeae</taxon>
        <taxon>Carnegiea</taxon>
    </lineage>
</organism>
<feature type="compositionally biased region" description="Basic and acidic residues" evidence="1">
    <location>
        <begin position="368"/>
        <end position="380"/>
    </location>
</feature>
<evidence type="ECO:0000256" key="1">
    <source>
        <dbReference type="SAM" id="MobiDB-lite"/>
    </source>
</evidence>
<feature type="region of interest" description="Disordered" evidence="1">
    <location>
        <begin position="365"/>
        <end position="400"/>
    </location>
</feature>
<evidence type="ECO:0000313" key="2">
    <source>
        <dbReference type="EMBL" id="KAJ8450554.1"/>
    </source>
</evidence>
<protein>
    <submittedName>
        <fullName evidence="2">Uncharacterized protein</fullName>
    </submittedName>
</protein>
<reference evidence="2" key="1">
    <citation type="submission" date="2022-04" db="EMBL/GenBank/DDBJ databases">
        <title>Carnegiea gigantea Genome sequencing and assembly v2.</title>
        <authorList>
            <person name="Copetti D."/>
            <person name="Sanderson M.J."/>
            <person name="Burquez A."/>
            <person name="Wojciechowski M.F."/>
        </authorList>
    </citation>
    <scope>NUCLEOTIDE SEQUENCE</scope>
    <source>
        <strain evidence="2">SGP5-SGP5p</strain>
        <tissue evidence="2">Aerial part</tissue>
    </source>
</reference>
<dbReference type="AlphaFoldDB" id="A0A9Q1QQL9"/>
<feature type="compositionally biased region" description="Polar residues" evidence="1">
    <location>
        <begin position="273"/>
        <end position="303"/>
    </location>
</feature>
<proteinExistence type="predicted"/>
<feature type="region of interest" description="Disordered" evidence="1">
    <location>
        <begin position="119"/>
        <end position="178"/>
    </location>
</feature>
<gene>
    <name evidence="2" type="ORF">Cgig2_020191</name>
</gene>
<dbReference type="EMBL" id="JAKOGI010000014">
    <property type="protein sequence ID" value="KAJ8450554.1"/>
    <property type="molecule type" value="Genomic_DNA"/>
</dbReference>
<feature type="region of interest" description="Disordered" evidence="1">
    <location>
        <begin position="259"/>
        <end position="303"/>
    </location>
</feature>
<comment type="caution">
    <text evidence="2">The sequence shown here is derived from an EMBL/GenBank/DDBJ whole genome shotgun (WGS) entry which is preliminary data.</text>
</comment>
<sequence length="400" mass="44232">MSLREGLRTCHNDFESLDMAAAAAVNKRLVVYLVYMVDVPKEVVPEMPALPCPSMATQQSNVDPMSSSINDGEEYDQNGGLMGQQAHLSLKIQGAPDILQLNPLLAGKSKRSIRKAQLKNQFNQTPTLTPTPTPTPTSAATPIPSLTNTTQKAHSHDTTSNFNVNNEHAPEWDWEDPRPESPIPWDKMIEEFGDSEYVPETEVDLEAFEDIAGSISKVRGKRKINVGGGIDDDGCENDDEWEANVEDLETSDEEWAAAKAKVSECKKQKGSGRINNSEQVGKQDMTANKSSTSGIEQTQLGSNFHSDYETSEAEMDTDEEIDGDVPRLLRKKEKPIKVDEHTDFKKLKWQVGMTFETVQGCKDVISSKPREQGETTIRGEEELEAGEDIPPSSESQSMTE</sequence>
<accession>A0A9Q1QQL9</accession>
<feature type="compositionally biased region" description="Low complexity" evidence="1">
    <location>
        <begin position="136"/>
        <end position="147"/>
    </location>
</feature>
<evidence type="ECO:0000313" key="3">
    <source>
        <dbReference type="Proteomes" id="UP001153076"/>
    </source>
</evidence>
<feature type="compositionally biased region" description="Polar residues" evidence="1">
    <location>
        <begin position="148"/>
        <end position="166"/>
    </location>
</feature>
<feature type="compositionally biased region" description="Basic and acidic residues" evidence="1">
    <location>
        <begin position="168"/>
        <end position="178"/>
    </location>
</feature>